<dbReference type="NCBIfam" id="TIGR00052">
    <property type="entry name" value="nudix-type nucleoside diphosphatase, YffH/AdpP family"/>
    <property type="match status" value="1"/>
</dbReference>
<comment type="similarity">
    <text evidence="3">Belongs to the Nudix hydrolase family. NudK subfamily.</text>
</comment>
<dbReference type="PROSITE" id="PS51462">
    <property type="entry name" value="NUDIX"/>
    <property type="match status" value="1"/>
</dbReference>
<evidence type="ECO:0000256" key="3">
    <source>
        <dbReference type="ARBA" id="ARBA00007275"/>
    </source>
</evidence>
<evidence type="ECO:0000256" key="5">
    <source>
        <dbReference type="ARBA" id="ARBA00016377"/>
    </source>
</evidence>
<dbReference type="InterPro" id="IPR000086">
    <property type="entry name" value="NUDIX_hydrolase_dom"/>
</dbReference>
<evidence type="ECO:0000256" key="10">
    <source>
        <dbReference type="PIRSR" id="PIRSR604385-3"/>
    </source>
</evidence>
<evidence type="ECO:0000256" key="6">
    <source>
        <dbReference type="ARBA" id="ARBA00022801"/>
    </source>
</evidence>
<evidence type="ECO:0000256" key="4">
    <source>
        <dbReference type="ARBA" id="ARBA00011738"/>
    </source>
</evidence>
<dbReference type="InterPro" id="IPR015797">
    <property type="entry name" value="NUDIX_hydrolase-like_dom_sf"/>
</dbReference>
<dbReference type="PANTHER" id="PTHR11839:SF18">
    <property type="entry name" value="NUDIX HYDROLASE DOMAIN-CONTAINING PROTEIN"/>
    <property type="match status" value="1"/>
</dbReference>
<dbReference type="GO" id="GO:0005829">
    <property type="term" value="C:cytosol"/>
    <property type="evidence" value="ECO:0007669"/>
    <property type="project" value="TreeGrafter"/>
</dbReference>
<feature type="domain" description="Nudix hydrolase" evidence="11">
    <location>
        <begin position="49"/>
        <end position="186"/>
    </location>
</feature>
<name>A0A4Q5L6S9_9BACT</name>
<dbReference type="SUPFAM" id="SSF55811">
    <property type="entry name" value="Nudix"/>
    <property type="match status" value="1"/>
</dbReference>
<dbReference type="AlphaFoldDB" id="A0A4Q5L6S9"/>
<feature type="binding site" evidence="9">
    <location>
        <position position="110"/>
    </location>
    <ligand>
        <name>Mg(2+)</name>
        <dbReference type="ChEBI" id="CHEBI:18420"/>
        <label>1</label>
    </ligand>
</feature>
<protein>
    <recommendedName>
        <fullName evidence="5">GDP-mannose pyrophosphatase</fullName>
    </recommendedName>
    <alternativeName>
        <fullName evidence="7">GDP-mannose hydrolase</fullName>
    </alternativeName>
    <alternativeName>
        <fullName evidence="8">GDPMK</fullName>
    </alternativeName>
</protein>
<comment type="caution">
    <text evidence="12">The sequence shown here is derived from an EMBL/GenBank/DDBJ whole genome shotgun (WGS) entry which is preliminary data.</text>
</comment>
<gene>
    <name evidence="12" type="primary">nudK</name>
    <name evidence="12" type="ORF">EWM57_19520</name>
</gene>
<dbReference type="OrthoDB" id="1523642at2"/>
<comment type="cofactor">
    <cofactor evidence="2 9">
        <name>Mg(2+)</name>
        <dbReference type="ChEBI" id="CHEBI:18420"/>
    </cofactor>
</comment>
<dbReference type="GO" id="GO:0006753">
    <property type="term" value="P:nucleoside phosphate metabolic process"/>
    <property type="evidence" value="ECO:0007669"/>
    <property type="project" value="TreeGrafter"/>
</dbReference>
<keyword evidence="6 12" id="KW-0378">Hydrolase</keyword>
<dbReference type="RefSeq" id="WP_129922992.1">
    <property type="nucleotide sequence ID" value="NZ_SEWE01000064.1"/>
</dbReference>
<sequence>MNIQPGTNERIRLRNQTVLSDNWYTLRKITFDYQRKNGTWETHSREAYDRGNGATILLHNPAADTVILTRQFRLPTFVNGNPTGLLIETCAGLLDDEHPDAAIVRETEEETGYRLTAVQKVMEAYMSPGSVTERLFFYLAEYSAATERRAGGGIGEEEIDVLEMPLTEALGMVTTGQIQDGKTIMLLQHLRLQQLTHQPA</sequence>
<dbReference type="InterPro" id="IPR004385">
    <property type="entry name" value="NDP_pyrophosphatase"/>
</dbReference>
<dbReference type="GO" id="GO:0016818">
    <property type="term" value="F:hydrolase activity, acting on acid anhydrides, in phosphorus-containing anhydrides"/>
    <property type="evidence" value="ECO:0007669"/>
    <property type="project" value="InterPro"/>
</dbReference>
<evidence type="ECO:0000259" key="11">
    <source>
        <dbReference type="PROSITE" id="PS51462"/>
    </source>
</evidence>
<dbReference type="GO" id="GO:0046872">
    <property type="term" value="F:metal ion binding"/>
    <property type="evidence" value="ECO:0007669"/>
    <property type="project" value="UniProtKB-KW"/>
</dbReference>
<feature type="short sequence motif" description="Nudix box" evidence="10">
    <location>
        <begin position="92"/>
        <end position="113"/>
    </location>
</feature>
<comment type="catalytic activity">
    <reaction evidence="1">
        <text>GDP-alpha-D-mannose + H2O = alpha-D-mannose 1-phosphate + GMP + 2 H(+)</text>
        <dbReference type="Rhea" id="RHEA:27978"/>
        <dbReference type="ChEBI" id="CHEBI:15377"/>
        <dbReference type="ChEBI" id="CHEBI:15378"/>
        <dbReference type="ChEBI" id="CHEBI:57527"/>
        <dbReference type="ChEBI" id="CHEBI:58115"/>
        <dbReference type="ChEBI" id="CHEBI:58409"/>
    </reaction>
</comment>
<evidence type="ECO:0000256" key="9">
    <source>
        <dbReference type="PIRSR" id="PIRSR604385-2"/>
    </source>
</evidence>
<dbReference type="Gene3D" id="3.90.79.10">
    <property type="entry name" value="Nucleoside Triphosphate Pyrophosphohydrolase"/>
    <property type="match status" value="1"/>
</dbReference>
<accession>A0A4Q5L6S9</accession>
<evidence type="ECO:0000256" key="8">
    <source>
        <dbReference type="ARBA" id="ARBA00032272"/>
    </source>
</evidence>
<evidence type="ECO:0000313" key="12">
    <source>
        <dbReference type="EMBL" id="RYU75820.1"/>
    </source>
</evidence>
<dbReference type="Proteomes" id="UP000294155">
    <property type="component" value="Unassembled WGS sequence"/>
</dbReference>
<feature type="binding site" evidence="9">
    <location>
        <position position="157"/>
    </location>
    <ligand>
        <name>Mg(2+)</name>
        <dbReference type="ChEBI" id="CHEBI:18420"/>
        <label>1</label>
    </ligand>
</feature>
<dbReference type="CDD" id="cd24157">
    <property type="entry name" value="NUDIX_GDPMK"/>
    <property type="match status" value="1"/>
</dbReference>
<dbReference type="GO" id="GO:0019693">
    <property type="term" value="P:ribose phosphate metabolic process"/>
    <property type="evidence" value="ECO:0007669"/>
    <property type="project" value="TreeGrafter"/>
</dbReference>
<proteinExistence type="inferred from homology"/>
<evidence type="ECO:0000256" key="7">
    <source>
        <dbReference type="ARBA" id="ARBA00032162"/>
    </source>
</evidence>
<evidence type="ECO:0000256" key="2">
    <source>
        <dbReference type="ARBA" id="ARBA00001946"/>
    </source>
</evidence>
<keyword evidence="9" id="KW-0479">Metal-binding</keyword>
<feature type="binding site" evidence="9">
    <location>
        <position position="106"/>
    </location>
    <ligand>
        <name>Mg(2+)</name>
        <dbReference type="ChEBI" id="CHEBI:18420"/>
        <label>1</label>
    </ligand>
</feature>
<evidence type="ECO:0000256" key="1">
    <source>
        <dbReference type="ARBA" id="ARBA00000847"/>
    </source>
</evidence>
<reference evidence="12 13" key="1">
    <citation type="submission" date="2019-02" db="EMBL/GenBank/DDBJ databases">
        <title>Bacterial novel species isolated from soil.</title>
        <authorList>
            <person name="Jung H.-Y."/>
        </authorList>
    </citation>
    <scope>NUCLEOTIDE SEQUENCE [LARGE SCALE GENOMIC DNA]</scope>
    <source>
        <strain evidence="12 13">1-3-3-3</strain>
    </source>
</reference>
<dbReference type="EMBL" id="SEWE01000064">
    <property type="protein sequence ID" value="RYU75820.1"/>
    <property type="molecule type" value="Genomic_DNA"/>
</dbReference>
<dbReference type="NCBIfam" id="NF011585">
    <property type="entry name" value="PRK15009.1"/>
    <property type="match status" value="1"/>
</dbReference>
<feature type="binding site" evidence="9">
    <location>
        <position position="91"/>
    </location>
    <ligand>
        <name>Mg(2+)</name>
        <dbReference type="ChEBI" id="CHEBI:18420"/>
        <label>1</label>
    </ligand>
</feature>
<keyword evidence="13" id="KW-1185">Reference proteome</keyword>
<evidence type="ECO:0000313" key="13">
    <source>
        <dbReference type="Proteomes" id="UP000294155"/>
    </source>
</evidence>
<keyword evidence="9" id="KW-0460">Magnesium</keyword>
<dbReference type="PANTHER" id="PTHR11839">
    <property type="entry name" value="UDP/ADP-SUGAR PYROPHOSPHATASE"/>
    <property type="match status" value="1"/>
</dbReference>
<comment type="subunit">
    <text evidence="4">Homodimer.</text>
</comment>
<organism evidence="12 13">
    <name type="scientific">Hymenobacter persicinus</name>
    <dbReference type="NCBI Taxonomy" id="2025506"/>
    <lineage>
        <taxon>Bacteria</taxon>
        <taxon>Pseudomonadati</taxon>
        <taxon>Bacteroidota</taxon>
        <taxon>Cytophagia</taxon>
        <taxon>Cytophagales</taxon>
        <taxon>Hymenobacteraceae</taxon>
        <taxon>Hymenobacter</taxon>
    </lineage>
</organism>
<dbReference type="Pfam" id="PF00293">
    <property type="entry name" value="NUDIX"/>
    <property type="match status" value="1"/>
</dbReference>